<dbReference type="CDD" id="cd03768">
    <property type="entry name" value="SR_ResInv"/>
    <property type="match status" value="1"/>
</dbReference>
<reference evidence="4 5" key="1">
    <citation type="submission" date="2021-01" db="EMBL/GenBank/DDBJ databases">
        <title>Belnapia mucosa sp. nov. and Belnapia arida sp. nov., isolated from the Tabernas Desert (Almeria, Spain).</title>
        <authorList>
            <person name="Molina-Menor E."/>
            <person name="Vidal-Verdu A."/>
            <person name="Calonge A."/>
            <person name="Satari L."/>
            <person name="Pereto Magraner J."/>
            <person name="Porcar Miralles M."/>
        </authorList>
    </citation>
    <scope>NUCLEOTIDE SEQUENCE [LARGE SCALE GENOMIC DNA]</scope>
    <source>
        <strain evidence="4 5">T6</strain>
    </source>
</reference>
<evidence type="ECO:0000313" key="5">
    <source>
        <dbReference type="Proteomes" id="UP000606490"/>
    </source>
</evidence>
<dbReference type="Pfam" id="PF00239">
    <property type="entry name" value="Resolvase"/>
    <property type="match status" value="1"/>
</dbReference>
<dbReference type="SMART" id="SM00857">
    <property type="entry name" value="Resolvase"/>
    <property type="match status" value="1"/>
</dbReference>
<dbReference type="Proteomes" id="UP000606490">
    <property type="component" value="Unassembled WGS sequence"/>
</dbReference>
<evidence type="ECO:0000313" key="4">
    <source>
        <dbReference type="EMBL" id="MBL6457224.1"/>
    </source>
</evidence>
<evidence type="ECO:0000259" key="3">
    <source>
        <dbReference type="PROSITE" id="PS51736"/>
    </source>
</evidence>
<sequence>MTAAPPIPKRAALYVRVSTADRGQTVENQLGPLQEAAVRLGWNIVAVHRDEGISGIKGRQQRPGLDALLKQVTRREVDIVAAWSVCRLGRSLPDLIGMLGELQARGVDLYLHQQALNTGTPSGRMLFGMLGVFAEFERSMIRDRVMAGLERARSSNKRLGRPPMPRFKVERIRDALAEGRGVRETARLLKVSTAKVVEVRRSMTPIPGSDAAA</sequence>
<dbReference type="RefSeq" id="WP_202826955.1">
    <property type="nucleotide sequence ID" value="NZ_JAEUXJ010000007.1"/>
</dbReference>
<dbReference type="InterPro" id="IPR036162">
    <property type="entry name" value="Resolvase-like_N_sf"/>
</dbReference>
<keyword evidence="2" id="KW-0233">DNA recombination</keyword>
<dbReference type="PANTHER" id="PTHR30461:SF2">
    <property type="entry name" value="SERINE RECOMBINASE PINE-RELATED"/>
    <property type="match status" value="1"/>
</dbReference>
<comment type="caution">
    <text evidence="4">The sequence shown here is derived from an EMBL/GenBank/DDBJ whole genome shotgun (WGS) entry which is preliminary data.</text>
</comment>
<keyword evidence="1" id="KW-0238">DNA-binding</keyword>
<dbReference type="EMBL" id="JAEUXJ010000007">
    <property type="protein sequence ID" value="MBL6457224.1"/>
    <property type="molecule type" value="Genomic_DNA"/>
</dbReference>
<dbReference type="PROSITE" id="PS51736">
    <property type="entry name" value="RECOMBINASES_3"/>
    <property type="match status" value="1"/>
</dbReference>
<evidence type="ECO:0000256" key="1">
    <source>
        <dbReference type="ARBA" id="ARBA00023125"/>
    </source>
</evidence>
<dbReference type="Gene3D" id="3.40.50.1390">
    <property type="entry name" value="Resolvase, N-terminal catalytic domain"/>
    <property type="match status" value="1"/>
</dbReference>
<dbReference type="PANTHER" id="PTHR30461">
    <property type="entry name" value="DNA-INVERTASE FROM LAMBDOID PROPHAGE"/>
    <property type="match status" value="1"/>
</dbReference>
<organism evidence="4 5">
    <name type="scientific">Belnapia mucosa</name>
    <dbReference type="NCBI Taxonomy" id="2804532"/>
    <lineage>
        <taxon>Bacteria</taxon>
        <taxon>Pseudomonadati</taxon>
        <taxon>Pseudomonadota</taxon>
        <taxon>Alphaproteobacteria</taxon>
        <taxon>Acetobacterales</taxon>
        <taxon>Roseomonadaceae</taxon>
        <taxon>Belnapia</taxon>
    </lineage>
</organism>
<protein>
    <submittedName>
        <fullName evidence="4">Recombinase family protein</fullName>
    </submittedName>
</protein>
<dbReference type="SUPFAM" id="SSF53041">
    <property type="entry name" value="Resolvase-like"/>
    <property type="match status" value="1"/>
</dbReference>
<accession>A0ABS1V6C0</accession>
<dbReference type="InterPro" id="IPR006119">
    <property type="entry name" value="Resolv_N"/>
</dbReference>
<feature type="domain" description="Resolvase/invertase-type recombinase catalytic" evidence="3">
    <location>
        <begin position="10"/>
        <end position="156"/>
    </location>
</feature>
<proteinExistence type="predicted"/>
<evidence type="ECO:0000256" key="2">
    <source>
        <dbReference type="ARBA" id="ARBA00023172"/>
    </source>
</evidence>
<dbReference type="InterPro" id="IPR050639">
    <property type="entry name" value="SSR_resolvase"/>
</dbReference>
<name>A0ABS1V6C0_9PROT</name>
<keyword evidence="5" id="KW-1185">Reference proteome</keyword>
<gene>
    <name evidence="4" type="ORF">JMJ55_17955</name>
</gene>